<accession>A0A0F9ETD1</accession>
<comment type="caution">
    <text evidence="1">The sequence shown here is derived from an EMBL/GenBank/DDBJ whole genome shotgun (WGS) entry which is preliminary data.</text>
</comment>
<dbReference type="AlphaFoldDB" id="A0A0F9ETD1"/>
<sequence length="76" mass="8468">LGRRLSASDMVVMSASNSRFDLEMRVGRVDATAQVRPANNCNFPIHVSYAKAADSGEADFGDLEQVLRWLTVRLQR</sequence>
<evidence type="ECO:0000313" key="1">
    <source>
        <dbReference type="EMBL" id="KKL77383.1"/>
    </source>
</evidence>
<protein>
    <submittedName>
        <fullName evidence="1">Uncharacterized protein</fullName>
    </submittedName>
</protein>
<reference evidence="1" key="1">
    <citation type="journal article" date="2015" name="Nature">
        <title>Complex archaea that bridge the gap between prokaryotes and eukaryotes.</title>
        <authorList>
            <person name="Spang A."/>
            <person name="Saw J.H."/>
            <person name="Jorgensen S.L."/>
            <person name="Zaremba-Niedzwiedzka K."/>
            <person name="Martijn J."/>
            <person name="Lind A.E."/>
            <person name="van Eijk R."/>
            <person name="Schleper C."/>
            <person name="Guy L."/>
            <person name="Ettema T.J."/>
        </authorList>
    </citation>
    <scope>NUCLEOTIDE SEQUENCE</scope>
</reference>
<name>A0A0F9ETD1_9ZZZZ</name>
<gene>
    <name evidence="1" type="ORF">LCGC14_2035470</name>
</gene>
<dbReference type="EMBL" id="LAZR01023764">
    <property type="protein sequence ID" value="KKL77383.1"/>
    <property type="molecule type" value="Genomic_DNA"/>
</dbReference>
<feature type="non-terminal residue" evidence="1">
    <location>
        <position position="1"/>
    </location>
</feature>
<organism evidence="1">
    <name type="scientific">marine sediment metagenome</name>
    <dbReference type="NCBI Taxonomy" id="412755"/>
    <lineage>
        <taxon>unclassified sequences</taxon>
        <taxon>metagenomes</taxon>
        <taxon>ecological metagenomes</taxon>
    </lineage>
</organism>
<proteinExistence type="predicted"/>